<protein>
    <submittedName>
        <fullName evidence="1">Uncharacterized protein</fullName>
    </submittedName>
</protein>
<organism evidence="1 2">
    <name type="scientific">Trypanosoma cruzi Dm28c</name>
    <dbReference type="NCBI Taxonomy" id="1416333"/>
    <lineage>
        <taxon>Eukaryota</taxon>
        <taxon>Discoba</taxon>
        <taxon>Euglenozoa</taxon>
        <taxon>Kinetoplastea</taxon>
        <taxon>Metakinetoplastina</taxon>
        <taxon>Trypanosomatida</taxon>
        <taxon>Trypanosomatidae</taxon>
        <taxon>Trypanosoma</taxon>
        <taxon>Schizotrypanum</taxon>
    </lineage>
</organism>
<name>V5BGE6_TRYCR</name>
<dbReference type="Pfam" id="PF01904">
    <property type="entry name" value="DUF72"/>
    <property type="match status" value="1"/>
</dbReference>
<accession>V5BGE6</accession>
<dbReference type="OrthoDB" id="10267663at2759"/>
<proteinExistence type="predicted"/>
<dbReference type="InterPro" id="IPR036520">
    <property type="entry name" value="UPF0759_sf"/>
</dbReference>
<dbReference type="PANTHER" id="PTHR30348:SF4">
    <property type="entry name" value="DUF72 DOMAIN-CONTAINING PROTEIN"/>
    <property type="match status" value="1"/>
</dbReference>
<sequence length="473" mass="53386">MLLFSLLVEERRVRWSLREWEEEEKTNFRCFVLHFFVCLASGVRLRLRRTSSWAHIYVCPLRVEECGGCCCSGVCVWVWHVGMKRSRFDGKAPSFAPAVTMHPQQQQRIEERGANNRVVVNSPYGCSRARYGWGMPFHTPLLAYVPGCPAIHIGISSLSSVPGRDRRMKTLFAQYAKKFNSLEHCYTFHNVGEEAMWKNWKKMCASQLVASSSHSPASLGCVQTSDNGNQKPPPFIFTIKANQYLTHTRMLAIDDKSEEHIMHFFVNRCPILGRHLGPVLLQLPPQFQKKHVNMERIEAVAARIPKAFSVAVEFRHRSWYDEGVYALLRRLGWALVVAHHHDDPTASVHVDTGVDFMYVRLHGPIGLHTGDYGPVILSQWAERVVDYICGRVVSAAAADQSQPTAVNAHGREVYFFFNNSDSHVGGTTSSTVDATFLAQRVGELLAEKSRSCMVADSQSNSRSDVDFVTIISE</sequence>
<evidence type="ECO:0000313" key="1">
    <source>
        <dbReference type="EMBL" id="ESS65127.1"/>
    </source>
</evidence>
<dbReference type="EMBL" id="AYLP01000071">
    <property type="protein sequence ID" value="ESS65127.1"/>
    <property type="molecule type" value="Genomic_DNA"/>
</dbReference>
<dbReference type="VEuPathDB" id="TriTrypDB:TCDM_06553"/>
<dbReference type="InterPro" id="IPR002763">
    <property type="entry name" value="DUF72"/>
</dbReference>
<dbReference type="AlphaFoldDB" id="V5BGE6"/>
<dbReference type="SUPFAM" id="SSF117396">
    <property type="entry name" value="TM1631-like"/>
    <property type="match status" value="1"/>
</dbReference>
<reference evidence="1 2" key="1">
    <citation type="journal article" date="2014" name="Genome Announc.">
        <title>Trypanosoma cruzi Clone Dm28c Draft Genome Sequence.</title>
        <authorList>
            <person name="Grisard E.C."/>
            <person name="Teixeira S.M."/>
            <person name="de Almeida L.G."/>
            <person name="Stoco P.H."/>
            <person name="Gerber A.L."/>
            <person name="Talavera-Lopez C."/>
            <person name="Lima O.C."/>
            <person name="Andersson B."/>
            <person name="de Vasconcelos A.T."/>
        </authorList>
    </citation>
    <scope>NUCLEOTIDE SEQUENCE [LARGE SCALE GENOMIC DNA]</scope>
    <source>
        <strain evidence="1 2">Dm28c</strain>
    </source>
</reference>
<evidence type="ECO:0000313" key="2">
    <source>
        <dbReference type="Proteomes" id="UP000017861"/>
    </source>
</evidence>
<dbReference type="Proteomes" id="UP000017861">
    <property type="component" value="Unassembled WGS sequence"/>
</dbReference>
<dbReference type="PANTHER" id="PTHR30348">
    <property type="entry name" value="UNCHARACTERIZED PROTEIN YECE"/>
    <property type="match status" value="1"/>
</dbReference>
<comment type="caution">
    <text evidence="1">The sequence shown here is derived from an EMBL/GenBank/DDBJ whole genome shotgun (WGS) entry which is preliminary data.</text>
</comment>
<dbReference type="Gene3D" id="3.20.20.410">
    <property type="entry name" value="Protein of unknown function UPF0759"/>
    <property type="match status" value="1"/>
</dbReference>
<gene>
    <name evidence="1" type="ORF">TCDM_06553</name>
</gene>